<evidence type="ECO:0000256" key="14">
    <source>
        <dbReference type="ARBA" id="ARBA00056014"/>
    </source>
</evidence>
<dbReference type="FunFam" id="3.30.1010.10:FF:000009">
    <property type="entry name" value="Phosphatidylinositol 4-kinase, catalytic, alpha"/>
    <property type="match status" value="1"/>
</dbReference>
<keyword evidence="7" id="KW-0597">Phosphoprotein</keyword>
<dbReference type="InterPro" id="IPR045495">
    <property type="entry name" value="PI4K_N"/>
</dbReference>
<dbReference type="SUPFAM" id="SSF48371">
    <property type="entry name" value="ARM repeat"/>
    <property type="match status" value="2"/>
</dbReference>
<evidence type="ECO:0000256" key="7">
    <source>
        <dbReference type="ARBA" id="ARBA00022553"/>
    </source>
</evidence>
<evidence type="ECO:0000256" key="10">
    <source>
        <dbReference type="ARBA" id="ARBA00022777"/>
    </source>
</evidence>
<evidence type="ECO:0000256" key="9">
    <source>
        <dbReference type="ARBA" id="ARBA00022741"/>
    </source>
</evidence>
<dbReference type="InterPro" id="IPR001263">
    <property type="entry name" value="PI3K_accessory_dom"/>
</dbReference>
<comment type="subunit">
    <text evidence="15">Component of a phosphatidylinositol 4-kinase (PI4K) complex, composed of PI4KA, EFR3 (EFR3A or EFR3B), TTC7 (TTC7A or TTC7B) and HYCC (HYCC1 or HYCC2). Interacts with TMEM150A; regulating recruitment to the plasma membrane. Interacts with TTC7A.</text>
</comment>
<evidence type="ECO:0000256" key="5">
    <source>
        <dbReference type="ARBA" id="ARBA00022475"/>
    </source>
</evidence>
<feature type="region of interest" description="Disordered" evidence="17">
    <location>
        <begin position="1448"/>
        <end position="1467"/>
    </location>
</feature>
<dbReference type="GO" id="GO:0005524">
    <property type="term" value="F:ATP binding"/>
    <property type="evidence" value="ECO:0007669"/>
    <property type="project" value="UniProtKB-KW"/>
</dbReference>
<dbReference type="InterPro" id="IPR042236">
    <property type="entry name" value="PI3K_accessory_sf"/>
</dbReference>
<dbReference type="SUPFAM" id="SSF56112">
    <property type="entry name" value="Protein kinase-like (PK-like)"/>
    <property type="match status" value="1"/>
</dbReference>
<keyword evidence="8" id="KW-0808">Transferase</keyword>
<sequence length="2088" mass="237927">MELRGDIFYQKTIQCLARTLAKLNPTPEDKLQQLFKHCPQESSAGIFCIDSRAHEAVVALGLYFLESEYQYEHLIVPYLIRLIKGLPKSIHKDEDQKMLEKRTDKLPSTEKFSFCLNTLLSDISVCCPDRREEIIQTQVEVFASLTNMIISKQNSSSSVLCKDTVPILLGLSRAIGRYTIKDPLISRMYPPPEKPVVKATNPDQLMLNDRQKFSPNFRPIIPRSMSGSLNIEAMEAKTGITPTASPRKSEPITNKKLFSYYSVPYDPTRYFFTKFGSSFNQFPNMRSFEQDSDLETQLKREKIQFPISHLQQIFAFSKKLLAKEILEYLDERAEDIFGLLQNNTYGYKSFSETINLVIVTLLRELLQNQTELSTPFTKDIQEFVKQLFLNGQTEINNKQHEDHKRNENEYNVVNKYKINVMANAACVDLLVWAIRDETEADKLCMRLHQKLDTNIGHKIMLDHMPLLMVCLEGLGKLAKKFPGISGTSISYLRDFLVDPSPILAKLHGQAVIHQKKEKEITPYRIVVQSPEHQISDIQHRPGLTKSPVTAFEALREAAIENLSIALRAAHPTDQYCVPALIANVSNRLFIAEKNENESNLVSLNIIVMLGHVAVALKDTPKTTQNILQFFIQRFCKVANEQNVLIVDQLGCMIISKCEADIFDEIMKMFSRVIVQSASLAYSSDPDKRRQYQHVSDAVINAMGNIAANIQGEAETLELLIKLMEIFVQIGLEGERSYDNSQGAQKASSSAGNLGMLIPVIATTVRRLPPIRSPKTRLHKLFKDFWMYCVVMGFTNARLWPSDWIQGVQEIAAKSPLLISQTPHKSEMRELNYSSAIRSDSVSLNELRSQIILLLDHPPAEVTAYIHKLSFAQCTYLLSVYWLETLRVENAEEPSLDPILSYLCDPVLQKDKCGMWQCVKCIGDQVFEKFRTVLVDHDLKREKVLESQARMLLVYFNHIHKQIQLVADQYLSQLVDKFPHLLWSRSLLWSMLDILQLLAYSLSLDPNLPIPIVQVPMTSYTLQFMDNMPARENRFKDFSDRCQGIFNEAMKWAPNYTRSHLQQYQSQSHIFSNFSNREEALAFDSVIRSWLTDCVSSVKLKSTNSGSRGTSKFVSVLCLRSKCTGEIAGLISVLDEESKRGLCERLTQSIWDATREKNETKYKGALWRGTAYLISYSTYDQNVGKLLHAISSSHVEIFTEKTVETAVECWQWILTAREDLELSFIREMVSAWQITFDKKIGLFSEEFEVTSPLAAYDGCKLVPQPINVRPHMIWLDLISEMVDTAKYCNRDKVEMLCMLVHRCLPIDKHSKQTRHISTVGCRFKLLQCGLSLLQGNTIPKSLSRNILRERIYFYALDYFCAAPQCPSQSREILFDDITILMTFWQTMRSEKKHLMTSELSDYELNGNTTTTTNLTVGKSYGDSISMAGNDVSRSTSGTAGWYNTIPHSTSTLSRKTTRPKRGIGQKDSYDKDYMKKRNLILELLAVEIDFLVTWYNPLANPEMQVNPKTEEALTTWRTRPIKINLWKDNVQLAWVYNPSLAVFLSQRINNVEIIDDEVSKLVLADPMAAMHIPDALKYLVTTKTLLADSSQLNYMLTWAKVTPIQALSYFSRQYPTHPLTAQYAVKTLLSCPAEAVLPYIPQLVQALRHDTMGYVTEFIKQIAKKSQIVAHQLVWNMRTNMYMDEDMHQRDPVLFDVLESLVNSIISQLSGPAKRFYEREFDFFGKITAVSGEIRGFAKGQPRKKACLDALRKIDVQSGCYLPSNPEAMVLDIDYNSGTPMQSAAKAPYLARFKVRRCGITELEQLAMEVSGGSTTTSPTKQSLSLHVEGWQAAIFKVGDDVRQDMLALQVISIFKNIFRQVGLDLFLFPYRVVATSPGCGVIECVPNAKSRDQLGRQTDTGLYEYFLHNYGDETNKEFQMARSNFVKSMAAYSVIGYLLQIKDRHNGNIMIDTEGHIIHIDFGFMFESSPGGNIGFEPDMKLTDEMIMIMGGKMEAAPFKWFCELCVQAFLAIRPYQDAIVSLVSLMLDTGLPCFRGQTIALLKQRFVSNKNSKEAAAHMLGIIKNSYQNFRTRTYDLIQYYQNAIPY</sequence>
<keyword evidence="5" id="KW-1003">Cell membrane</keyword>
<evidence type="ECO:0000313" key="20">
    <source>
        <dbReference type="EMBL" id="CAG9805059.1"/>
    </source>
</evidence>
<reference evidence="20" key="2">
    <citation type="submission" date="2022-10" db="EMBL/GenBank/DDBJ databases">
        <authorList>
            <consortium name="ENA_rothamsted_submissions"/>
            <consortium name="culmorum"/>
            <person name="King R."/>
        </authorList>
    </citation>
    <scope>NUCLEOTIDE SEQUENCE</scope>
</reference>
<dbReference type="InterPro" id="IPR000403">
    <property type="entry name" value="PI3/4_kinase_cat_dom"/>
</dbReference>
<evidence type="ECO:0000313" key="21">
    <source>
        <dbReference type="Proteomes" id="UP001153620"/>
    </source>
</evidence>
<evidence type="ECO:0000256" key="11">
    <source>
        <dbReference type="ARBA" id="ARBA00022840"/>
    </source>
</evidence>
<evidence type="ECO:0000256" key="1">
    <source>
        <dbReference type="ARBA" id="ARBA00004236"/>
    </source>
</evidence>
<keyword evidence="6" id="KW-0963">Cytoplasm</keyword>
<dbReference type="Pfam" id="PF19274">
    <property type="entry name" value="PI4K_N"/>
    <property type="match status" value="3"/>
</dbReference>
<keyword evidence="10" id="KW-0418">Kinase</keyword>
<evidence type="ECO:0000256" key="15">
    <source>
        <dbReference type="ARBA" id="ARBA00062776"/>
    </source>
</evidence>
<dbReference type="SMART" id="SM00145">
    <property type="entry name" value="PI3Ka"/>
    <property type="match status" value="1"/>
</dbReference>
<evidence type="ECO:0000256" key="13">
    <source>
        <dbReference type="ARBA" id="ARBA00023136"/>
    </source>
</evidence>
<dbReference type="EC" id="2.7.1.67" evidence="4"/>
<feature type="domain" description="PI3K/PI4K catalytic" evidence="18">
    <location>
        <begin position="1805"/>
        <end position="2072"/>
    </location>
</feature>
<dbReference type="InterPro" id="IPR016024">
    <property type="entry name" value="ARM-type_fold"/>
</dbReference>
<evidence type="ECO:0000259" key="18">
    <source>
        <dbReference type="PROSITE" id="PS50290"/>
    </source>
</evidence>
<protein>
    <recommendedName>
        <fullName evidence="16">Phosphatidylinositol 4-kinase alpha</fullName>
        <ecNumber evidence="4">2.7.1.67</ecNumber>
    </recommendedName>
</protein>
<dbReference type="PANTHER" id="PTHR10048:SF15">
    <property type="entry name" value="PHOSPHATIDYLINOSITOL 4-KINASE ALPHA"/>
    <property type="match status" value="1"/>
</dbReference>
<evidence type="ECO:0000259" key="19">
    <source>
        <dbReference type="PROSITE" id="PS51545"/>
    </source>
</evidence>
<dbReference type="GO" id="GO:0048015">
    <property type="term" value="P:phosphatidylinositol-mediated signaling"/>
    <property type="evidence" value="ECO:0007669"/>
    <property type="project" value="TreeGrafter"/>
</dbReference>
<evidence type="ECO:0000256" key="4">
    <source>
        <dbReference type="ARBA" id="ARBA00012169"/>
    </source>
</evidence>
<gene>
    <name evidence="20" type="ORF">CHIRRI_LOCUS7935</name>
</gene>
<dbReference type="PROSITE" id="PS51545">
    <property type="entry name" value="PIK_HELICAL"/>
    <property type="match status" value="1"/>
</dbReference>
<name>A0A9N9RX65_9DIPT</name>
<evidence type="ECO:0000256" key="6">
    <source>
        <dbReference type="ARBA" id="ARBA00022490"/>
    </source>
</evidence>
<organism evidence="20 21">
    <name type="scientific">Chironomus riparius</name>
    <dbReference type="NCBI Taxonomy" id="315576"/>
    <lineage>
        <taxon>Eukaryota</taxon>
        <taxon>Metazoa</taxon>
        <taxon>Ecdysozoa</taxon>
        <taxon>Arthropoda</taxon>
        <taxon>Hexapoda</taxon>
        <taxon>Insecta</taxon>
        <taxon>Pterygota</taxon>
        <taxon>Neoptera</taxon>
        <taxon>Endopterygota</taxon>
        <taxon>Diptera</taxon>
        <taxon>Nematocera</taxon>
        <taxon>Chironomoidea</taxon>
        <taxon>Chironomidae</taxon>
        <taxon>Chironominae</taxon>
        <taxon>Chironomus</taxon>
    </lineage>
</organism>
<dbReference type="EMBL" id="OU895878">
    <property type="protein sequence ID" value="CAG9805059.1"/>
    <property type="molecule type" value="Genomic_DNA"/>
</dbReference>
<proteinExistence type="inferred from homology"/>
<dbReference type="Pfam" id="PF00454">
    <property type="entry name" value="PI3_PI4_kinase"/>
    <property type="match status" value="1"/>
</dbReference>
<evidence type="ECO:0000256" key="17">
    <source>
        <dbReference type="SAM" id="MobiDB-lite"/>
    </source>
</evidence>
<evidence type="ECO:0000256" key="3">
    <source>
        <dbReference type="ARBA" id="ARBA00006209"/>
    </source>
</evidence>
<dbReference type="Pfam" id="PF00613">
    <property type="entry name" value="PI3Ka"/>
    <property type="match status" value="1"/>
</dbReference>
<dbReference type="Gene3D" id="1.25.40.70">
    <property type="entry name" value="Phosphatidylinositol 3-kinase, accessory domain (PIK)"/>
    <property type="match status" value="1"/>
</dbReference>
<dbReference type="FunFam" id="1.10.1070.11:FF:000005">
    <property type="entry name" value="Phosphatidylinositol 4-kinase, catalytic, alpha"/>
    <property type="match status" value="1"/>
</dbReference>
<keyword evidence="13" id="KW-0472">Membrane</keyword>
<dbReference type="GO" id="GO:0005737">
    <property type="term" value="C:cytoplasm"/>
    <property type="evidence" value="ECO:0007669"/>
    <property type="project" value="UniProtKB-SubCell"/>
</dbReference>
<evidence type="ECO:0000256" key="16">
    <source>
        <dbReference type="ARBA" id="ARBA00067500"/>
    </source>
</evidence>
<feature type="domain" description="PIK helical" evidence="19">
    <location>
        <begin position="1525"/>
        <end position="1700"/>
    </location>
</feature>
<dbReference type="PROSITE" id="PS00915">
    <property type="entry name" value="PI3_4_KINASE_1"/>
    <property type="match status" value="1"/>
</dbReference>
<evidence type="ECO:0000256" key="8">
    <source>
        <dbReference type="ARBA" id="ARBA00022679"/>
    </source>
</evidence>
<keyword evidence="21" id="KW-1185">Reference proteome</keyword>
<evidence type="ECO:0000256" key="2">
    <source>
        <dbReference type="ARBA" id="ARBA00004496"/>
    </source>
</evidence>
<comment type="function">
    <text evidence="14">Acts on phosphatidylinositol (PtdIns) in the first committed step in the production of the second messenger inositol-1,4,5,-trisphosphate.</text>
</comment>
<dbReference type="InterPro" id="IPR036940">
    <property type="entry name" value="PI3/4_kinase_cat_sf"/>
</dbReference>
<dbReference type="PROSITE" id="PS00916">
    <property type="entry name" value="PI3_4_KINASE_2"/>
    <property type="match status" value="1"/>
</dbReference>
<dbReference type="GO" id="GO:0005886">
    <property type="term" value="C:plasma membrane"/>
    <property type="evidence" value="ECO:0007669"/>
    <property type="project" value="UniProtKB-SubCell"/>
</dbReference>
<keyword evidence="11" id="KW-0067">ATP-binding</keyword>
<dbReference type="GO" id="GO:0046854">
    <property type="term" value="P:phosphatidylinositol phosphate biosynthetic process"/>
    <property type="evidence" value="ECO:0007669"/>
    <property type="project" value="InterPro"/>
</dbReference>
<evidence type="ECO:0000256" key="12">
    <source>
        <dbReference type="ARBA" id="ARBA00023098"/>
    </source>
</evidence>
<dbReference type="PANTHER" id="PTHR10048">
    <property type="entry name" value="PHOSPHATIDYLINOSITOL KINASE"/>
    <property type="match status" value="1"/>
</dbReference>
<comment type="subcellular location">
    <subcellularLocation>
        <location evidence="1">Cell membrane</location>
    </subcellularLocation>
    <subcellularLocation>
        <location evidence="2">Cytoplasm</location>
    </subcellularLocation>
</comment>
<dbReference type="GO" id="GO:0004430">
    <property type="term" value="F:1-phosphatidylinositol 4-kinase activity"/>
    <property type="evidence" value="ECO:0007669"/>
    <property type="project" value="UniProtKB-EC"/>
</dbReference>
<dbReference type="InterPro" id="IPR011009">
    <property type="entry name" value="Kinase-like_dom_sf"/>
</dbReference>
<dbReference type="PROSITE" id="PS50290">
    <property type="entry name" value="PI3_4_KINASE_3"/>
    <property type="match status" value="1"/>
</dbReference>
<dbReference type="Proteomes" id="UP001153620">
    <property type="component" value="Chromosome 2"/>
</dbReference>
<keyword evidence="12" id="KW-0443">Lipid metabolism</keyword>
<dbReference type="InterPro" id="IPR015433">
    <property type="entry name" value="PI3/4_kinase"/>
</dbReference>
<comment type="similarity">
    <text evidence="3">Belongs to the PI3/PI4-kinase family. Type III PI4K subfamily.</text>
</comment>
<dbReference type="CDD" id="cd05167">
    <property type="entry name" value="PI4Kc_III_alpha"/>
    <property type="match status" value="1"/>
</dbReference>
<dbReference type="OrthoDB" id="10264149at2759"/>
<dbReference type="SMART" id="SM00146">
    <property type="entry name" value="PI3Kc"/>
    <property type="match status" value="1"/>
</dbReference>
<keyword evidence="9" id="KW-0547">Nucleotide-binding</keyword>
<accession>A0A9N9RX65</accession>
<dbReference type="FunFam" id="1.25.40.70:FF:000002">
    <property type="entry name" value="Phosphatidylinositol 4-kinase, catalytic, alpha"/>
    <property type="match status" value="1"/>
</dbReference>
<reference evidence="20" key="1">
    <citation type="submission" date="2022-01" db="EMBL/GenBank/DDBJ databases">
        <authorList>
            <person name="King R."/>
        </authorList>
    </citation>
    <scope>NUCLEOTIDE SEQUENCE</scope>
</reference>
<dbReference type="Gene3D" id="1.10.1070.11">
    <property type="entry name" value="Phosphatidylinositol 3-/4-kinase, catalytic domain"/>
    <property type="match status" value="1"/>
</dbReference>
<dbReference type="InterPro" id="IPR018936">
    <property type="entry name" value="PI3/4_kinase_CS"/>
</dbReference>
<dbReference type="Gene3D" id="3.30.1010.10">
    <property type="entry name" value="Phosphatidylinositol 3-kinase Catalytic Subunit, Chain A, domain 4"/>
    <property type="match status" value="1"/>
</dbReference>